<dbReference type="PRINTS" id="PR00411">
    <property type="entry name" value="PNDRDTASEI"/>
</dbReference>
<dbReference type="Gene3D" id="3.50.50.60">
    <property type="entry name" value="FAD/NAD(P)-binding domain"/>
    <property type="match status" value="1"/>
</dbReference>
<dbReference type="Pfam" id="PF17806">
    <property type="entry name" value="SO_alpha_A3"/>
    <property type="match status" value="1"/>
</dbReference>
<dbReference type="Proteomes" id="UP000477488">
    <property type="component" value="Unassembled WGS sequence"/>
</dbReference>
<dbReference type="InterPro" id="IPR036188">
    <property type="entry name" value="FAD/NAD-bd_sf"/>
</dbReference>
<proteinExistence type="predicted"/>
<dbReference type="Pfam" id="PF07992">
    <property type="entry name" value="Pyr_redox_2"/>
    <property type="match status" value="1"/>
</dbReference>
<dbReference type="InterPro" id="IPR051691">
    <property type="entry name" value="Metab_Enz_Cyan_OpOx_G3PDH"/>
</dbReference>
<dbReference type="InterPro" id="IPR017224">
    <property type="entry name" value="Opine_Oxase_asu/HCN_bsu"/>
</dbReference>
<dbReference type="PIRSF" id="PIRSF037495">
    <property type="entry name" value="Opine_OX_OoxA/HcnB"/>
    <property type="match status" value="1"/>
</dbReference>
<dbReference type="GO" id="GO:0016491">
    <property type="term" value="F:oxidoreductase activity"/>
    <property type="evidence" value="ECO:0007669"/>
    <property type="project" value="UniProtKB-KW"/>
</dbReference>
<gene>
    <name evidence="4" type="ORF">FYJ44_02330</name>
</gene>
<dbReference type="PRINTS" id="PR00368">
    <property type="entry name" value="FADPNR"/>
</dbReference>
<dbReference type="InterPro" id="IPR041854">
    <property type="entry name" value="BFD-like_2Fe2S-bd_dom_sf"/>
</dbReference>
<reference evidence="4 5" key="1">
    <citation type="submission" date="2019-09" db="EMBL/GenBank/DDBJ databases">
        <title>In-depth cultivation of the pig gut microbiome towards novel bacterial diversity and tailored functional studies.</title>
        <authorList>
            <person name="Wylensek D."/>
            <person name="Hitch T.C.A."/>
            <person name="Clavel T."/>
        </authorList>
    </citation>
    <scope>NUCLEOTIDE SEQUENCE [LARGE SCALE GENOMIC DNA]</scope>
    <source>
        <strain evidence="4 5">PG-178-WT-4</strain>
    </source>
</reference>
<dbReference type="InterPro" id="IPR023753">
    <property type="entry name" value="FAD/NAD-binding_dom"/>
</dbReference>
<feature type="domain" description="FAD/NAD(P)-binding" evidence="2">
    <location>
        <begin position="6"/>
        <end position="314"/>
    </location>
</feature>
<dbReference type="AlphaFoldDB" id="A0A6L5XII9"/>
<dbReference type="PROSITE" id="PS51257">
    <property type="entry name" value="PROKAR_LIPOPROTEIN"/>
    <property type="match status" value="1"/>
</dbReference>
<evidence type="ECO:0000313" key="4">
    <source>
        <dbReference type="EMBL" id="MSS26899.1"/>
    </source>
</evidence>
<comment type="caution">
    <text evidence="4">The sequence shown here is derived from an EMBL/GenBank/DDBJ whole genome shotgun (WGS) entry which is preliminary data.</text>
</comment>
<accession>A0A6L5XII9</accession>
<evidence type="ECO:0000313" key="5">
    <source>
        <dbReference type="Proteomes" id="UP000477488"/>
    </source>
</evidence>
<dbReference type="SUPFAM" id="SSF51905">
    <property type="entry name" value="FAD/NAD(P)-binding domain"/>
    <property type="match status" value="1"/>
</dbReference>
<evidence type="ECO:0000259" key="3">
    <source>
        <dbReference type="Pfam" id="PF17806"/>
    </source>
</evidence>
<protein>
    <submittedName>
        <fullName evidence="4">FAD-dependent oxidoreductase</fullName>
    </submittedName>
</protein>
<keyword evidence="1" id="KW-0560">Oxidoreductase</keyword>
<dbReference type="EMBL" id="VUMH01000002">
    <property type="protein sequence ID" value="MSS26899.1"/>
    <property type="molecule type" value="Genomic_DNA"/>
</dbReference>
<dbReference type="PANTHER" id="PTHR42949">
    <property type="entry name" value="ANAEROBIC GLYCEROL-3-PHOSPHATE DEHYDROGENASE SUBUNIT B"/>
    <property type="match status" value="1"/>
</dbReference>
<keyword evidence="5" id="KW-1185">Reference proteome</keyword>
<organism evidence="4 5">
    <name type="scientific">Desulfovibrio porci</name>
    <dbReference type="NCBI Taxonomy" id="2605782"/>
    <lineage>
        <taxon>Bacteria</taxon>
        <taxon>Pseudomonadati</taxon>
        <taxon>Thermodesulfobacteriota</taxon>
        <taxon>Desulfovibrionia</taxon>
        <taxon>Desulfovibrionales</taxon>
        <taxon>Desulfovibrionaceae</taxon>
        <taxon>Desulfovibrio</taxon>
    </lineage>
</organism>
<evidence type="ECO:0000256" key="1">
    <source>
        <dbReference type="ARBA" id="ARBA00023002"/>
    </source>
</evidence>
<dbReference type="RefSeq" id="WP_154508787.1">
    <property type="nucleotide sequence ID" value="NZ_VUMH01000002.1"/>
</dbReference>
<dbReference type="InterPro" id="IPR041117">
    <property type="entry name" value="SoxA_A3"/>
</dbReference>
<name>A0A6L5XII9_9BACT</name>
<evidence type="ECO:0000259" key="2">
    <source>
        <dbReference type="Pfam" id="PF07992"/>
    </source>
</evidence>
<sequence>MDKHTDVIVVGAGPAGLSAACAARSCGLEVTLLDEQAAPGGQLLRNVESPLAQALMDPRERETGLRLVEEFRQSGARYLPRAVVWGMEGRRLSFSVDNEARCLEAATVILAPGGMERPVPFPGWTLPGVMGAGGADILLRSGGSLTADRDAPVVLAGNGPLLLLLAGHLLDAGVNIAAWLDTGTMGRRIFSGALMPAALLDLPYLGKGLGMAWKILKGRVPIIRNARNIRALGAERLEKVVYSRKGVEHEIPAAVLLRHEGIIPRTQICNALGARLRWDTVQRCWHAGVDANGLSSLDGLYVAGDGAYVHGGDASRLKGWLAGIDAARRLGVISPLEARRRSGRARRTLARLRVARDFLRYVFAPDPKIFDVPDETLVCRCECVSAGDIRKAVAEGFRDVNEVKRVTRCGMGQCQGRMCGPALGEITAAAQGASPGQVGCLHMRSPFRPVTLEQYCAAE</sequence>
<dbReference type="PANTHER" id="PTHR42949:SF3">
    <property type="entry name" value="ANAEROBIC GLYCEROL-3-PHOSPHATE DEHYDROGENASE SUBUNIT B"/>
    <property type="match status" value="1"/>
</dbReference>
<dbReference type="Gene3D" id="1.10.10.1100">
    <property type="entry name" value="BFD-like [2Fe-2S]-binding domain"/>
    <property type="match status" value="1"/>
</dbReference>
<feature type="domain" description="SoxA A3" evidence="3">
    <location>
        <begin position="378"/>
        <end position="457"/>
    </location>
</feature>
<dbReference type="CDD" id="cd19946">
    <property type="entry name" value="GlpA-like_Fer2_BFD-like"/>
    <property type="match status" value="1"/>
</dbReference>